<sequence length="110" mass="12882">MKTIEKNNYLLIENDQDSITEFTSYLTTHHNDFRKKNVVVNLEEYTELQLDEILGFLELSNVHKNGKRSFVIVNNALHMDKVPEELMVVPTLQEAEDVIQMEEVQRDLGF</sequence>
<organism evidence="1 2">
    <name type="scientific">Autumnicola patrickiae</name>
    <dbReference type="NCBI Taxonomy" id="3075591"/>
    <lineage>
        <taxon>Bacteria</taxon>
        <taxon>Pseudomonadati</taxon>
        <taxon>Bacteroidota</taxon>
        <taxon>Flavobacteriia</taxon>
        <taxon>Flavobacteriales</taxon>
        <taxon>Flavobacteriaceae</taxon>
        <taxon>Autumnicola</taxon>
    </lineage>
</organism>
<comment type="caution">
    <text evidence="1">The sequence shown here is derived from an EMBL/GenBank/DDBJ whole genome shotgun (WGS) entry which is preliminary data.</text>
</comment>
<dbReference type="RefSeq" id="WP_311685463.1">
    <property type="nucleotide sequence ID" value="NZ_JAVRHM010000014.1"/>
</dbReference>
<evidence type="ECO:0000313" key="2">
    <source>
        <dbReference type="Proteomes" id="UP001261624"/>
    </source>
</evidence>
<proteinExistence type="predicted"/>
<gene>
    <name evidence="1" type="ORF">RM549_12865</name>
</gene>
<evidence type="ECO:0000313" key="1">
    <source>
        <dbReference type="EMBL" id="MDT0690683.1"/>
    </source>
</evidence>
<protein>
    <submittedName>
        <fullName evidence="1">Ribonuclease Z</fullName>
    </submittedName>
</protein>
<dbReference type="EMBL" id="JAVRHM010000014">
    <property type="protein sequence ID" value="MDT0690683.1"/>
    <property type="molecule type" value="Genomic_DNA"/>
</dbReference>
<name>A0ABU3E3V7_9FLAO</name>
<dbReference type="Proteomes" id="UP001261624">
    <property type="component" value="Unassembled WGS sequence"/>
</dbReference>
<reference evidence="1 2" key="1">
    <citation type="submission" date="2023-09" db="EMBL/GenBank/DDBJ databases">
        <authorList>
            <person name="Rey-Velasco X."/>
        </authorList>
    </citation>
    <scope>NUCLEOTIDE SEQUENCE [LARGE SCALE GENOMIC DNA]</scope>
    <source>
        <strain evidence="1 2">F188</strain>
    </source>
</reference>
<keyword evidence="2" id="KW-1185">Reference proteome</keyword>
<accession>A0ABU3E3V7</accession>